<dbReference type="InterPro" id="IPR029063">
    <property type="entry name" value="SAM-dependent_MTases_sf"/>
</dbReference>
<keyword evidence="3" id="KW-1185">Reference proteome</keyword>
<sequence>MTVEAPLDPLAAHLSAAGPAARRLRRVLALLAGGWQPLAELIRRPAAPRRSVEELLALLGPDLESQGDRHRIHPARAAAYRTAFELDEIPAPADPLAEAVSQHTATLSTIRTDIAGNPPPLPALDHVPATAESVLRRALWLERTYDLAGARVLCLGDHDLTSLALAAVRPDLEITVVDLDERLLAHIDATARERGHRIRCLHADLRFGFPPPAIGWADLVFTDPPYTPEGMGLFATRAVESLRDPATGRIHLAYGFSERSPALGWKVQQELLRLGLVLEALLPDFDRYVGAQAVGSASSLYVCRPTAKAKKTVAGTGIYTHGPQSIESTATDRTGPVRELAARDGLEVVLRQPGWAAPVTARGAVVLDTTADPGPWALRHLLAISADRVLLLVDNNHPDITSERGQRGLADLVASKYKLRFLRSNPDPKSAVIVADRISETTEPQRIQRALLDRAHGKPGNIWREALTRTGLTKNEARARITGLVPHLDLSARLIDLPRHQLAELLTALGAEVLTDR</sequence>
<dbReference type="Gene3D" id="3.40.50.150">
    <property type="entry name" value="Vaccinia Virus protein VP39"/>
    <property type="match status" value="1"/>
</dbReference>
<dbReference type="RefSeq" id="WP_185001785.1">
    <property type="nucleotide sequence ID" value="NZ_BAAAUI010000022.1"/>
</dbReference>
<dbReference type="AlphaFoldDB" id="A0A7W7C7I0"/>
<feature type="domain" description="N(4)-bis(aminopropyl)spermidine synthase C-terminal" evidence="1">
    <location>
        <begin position="118"/>
        <end position="292"/>
    </location>
</feature>
<dbReference type="SUPFAM" id="SSF53335">
    <property type="entry name" value="S-adenosyl-L-methionine-dependent methyltransferases"/>
    <property type="match status" value="1"/>
</dbReference>
<reference evidence="2 3" key="1">
    <citation type="submission" date="2020-08" db="EMBL/GenBank/DDBJ databases">
        <title>Sequencing the genomes of 1000 actinobacteria strains.</title>
        <authorList>
            <person name="Klenk H.-P."/>
        </authorList>
    </citation>
    <scope>NUCLEOTIDE SEQUENCE [LARGE SCALE GENOMIC DNA]</scope>
    <source>
        <strain evidence="2 3">DSM 44230</strain>
    </source>
</reference>
<protein>
    <recommendedName>
        <fullName evidence="1">N(4)-bis(aminopropyl)spermidine synthase C-terminal domain-containing protein</fullName>
    </recommendedName>
</protein>
<evidence type="ECO:0000313" key="3">
    <source>
        <dbReference type="Proteomes" id="UP000533598"/>
    </source>
</evidence>
<evidence type="ECO:0000313" key="2">
    <source>
        <dbReference type="EMBL" id="MBB4675887.1"/>
    </source>
</evidence>
<dbReference type="EMBL" id="JACHMH010000001">
    <property type="protein sequence ID" value="MBB4675887.1"/>
    <property type="molecule type" value="Genomic_DNA"/>
</dbReference>
<evidence type="ECO:0000259" key="1">
    <source>
        <dbReference type="Pfam" id="PF01861"/>
    </source>
</evidence>
<dbReference type="InterPro" id="IPR002723">
    <property type="entry name" value="BpsA_C"/>
</dbReference>
<dbReference type="GO" id="GO:0003676">
    <property type="term" value="F:nucleic acid binding"/>
    <property type="evidence" value="ECO:0007669"/>
    <property type="project" value="InterPro"/>
</dbReference>
<name>A0A7W7C7I0_9PSEU</name>
<dbReference type="GO" id="GO:0032259">
    <property type="term" value="P:methylation"/>
    <property type="evidence" value="ECO:0007669"/>
    <property type="project" value="InterPro"/>
</dbReference>
<dbReference type="PROSITE" id="PS00092">
    <property type="entry name" value="N6_MTASE"/>
    <property type="match status" value="1"/>
</dbReference>
<comment type="caution">
    <text evidence="2">The sequence shown here is derived from an EMBL/GenBank/DDBJ whole genome shotgun (WGS) entry which is preliminary data.</text>
</comment>
<organism evidence="2 3">
    <name type="scientific">Crossiella cryophila</name>
    <dbReference type="NCBI Taxonomy" id="43355"/>
    <lineage>
        <taxon>Bacteria</taxon>
        <taxon>Bacillati</taxon>
        <taxon>Actinomycetota</taxon>
        <taxon>Actinomycetes</taxon>
        <taxon>Pseudonocardiales</taxon>
        <taxon>Pseudonocardiaceae</taxon>
        <taxon>Crossiella</taxon>
    </lineage>
</organism>
<gene>
    <name evidence="2" type="ORF">HNR67_002005</name>
</gene>
<dbReference type="InterPro" id="IPR002052">
    <property type="entry name" value="DNA_methylase_N6_adenine_CS"/>
</dbReference>
<proteinExistence type="predicted"/>
<accession>A0A7W7C7I0</accession>
<dbReference type="Proteomes" id="UP000533598">
    <property type="component" value="Unassembled WGS sequence"/>
</dbReference>
<dbReference type="GO" id="GO:0008168">
    <property type="term" value="F:methyltransferase activity"/>
    <property type="evidence" value="ECO:0007669"/>
    <property type="project" value="InterPro"/>
</dbReference>
<dbReference type="Pfam" id="PF01861">
    <property type="entry name" value="BpsA_C"/>
    <property type="match status" value="1"/>
</dbReference>